<protein>
    <submittedName>
        <fullName evidence="2">Uncharacterized protein</fullName>
    </submittedName>
</protein>
<proteinExistence type="predicted"/>
<accession>A0A3Q9IED8</accession>
<name>A0A3Q9IED8_9BACL</name>
<dbReference type="EMBL" id="CP034346">
    <property type="protein sequence ID" value="AZS17268.1"/>
    <property type="molecule type" value="Genomic_DNA"/>
</dbReference>
<gene>
    <name evidence="2" type="ORF">EI981_24465</name>
</gene>
<keyword evidence="1" id="KW-0812">Transmembrane</keyword>
<keyword evidence="1" id="KW-1133">Transmembrane helix</keyword>
<dbReference type="OrthoDB" id="2680550at2"/>
<reference evidence="3" key="1">
    <citation type="submission" date="2018-12" db="EMBL/GenBank/DDBJ databases">
        <title>Complete genome sequence of Paenibacillus sp. MBLB1234.</title>
        <authorList>
            <person name="Nam Y.-D."/>
            <person name="Kang J."/>
            <person name="Chung W.-H."/>
            <person name="Park Y.S."/>
        </authorList>
    </citation>
    <scope>NUCLEOTIDE SEQUENCE [LARGE SCALE GENOMIC DNA]</scope>
    <source>
        <strain evidence="3">MBLB1234</strain>
    </source>
</reference>
<feature type="transmembrane region" description="Helical" evidence="1">
    <location>
        <begin position="43"/>
        <end position="64"/>
    </location>
</feature>
<sequence length="65" mass="7141">MTIVDLSDISVEMFVTVMLFLLFIAPLVSLGILRLFQGKKKVGLSLIGGGVVVYLVFQLIMLLLN</sequence>
<evidence type="ECO:0000313" key="2">
    <source>
        <dbReference type="EMBL" id="AZS17268.1"/>
    </source>
</evidence>
<organism evidence="2 3">
    <name type="scientific">Paenibacillus lutimineralis</name>
    <dbReference type="NCBI Taxonomy" id="2707005"/>
    <lineage>
        <taxon>Bacteria</taxon>
        <taxon>Bacillati</taxon>
        <taxon>Bacillota</taxon>
        <taxon>Bacilli</taxon>
        <taxon>Bacillales</taxon>
        <taxon>Paenibacillaceae</taxon>
        <taxon>Paenibacillus</taxon>
    </lineage>
</organism>
<evidence type="ECO:0000256" key="1">
    <source>
        <dbReference type="SAM" id="Phobius"/>
    </source>
</evidence>
<keyword evidence="1" id="KW-0472">Membrane</keyword>
<dbReference type="RefSeq" id="WP_127002672.1">
    <property type="nucleotide sequence ID" value="NZ_CP034346.1"/>
</dbReference>
<dbReference type="AlphaFoldDB" id="A0A3Q9IED8"/>
<feature type="transmembrane region" description="Helical" evidence="1">
    <location>
        <begin position="13"/>
        <end position="36"/>
    </location>
</feature>
<evidence type="ECO:0000313" key="3">
    <source>
        <dbReference type="Proteomes" id="UP000270678"/>
    </source>
</evidence>
<keyword evidence="3" id="KW-1185">Reference proteome</keyword>
<dbReference type="Proteomes" id="UP000270678">
    <property type="component" value="Chromosome"/>
</dbReference>
<dbReference type="KEGG" id="plut:EI981_24465"/>